<organism evidence="2 3">
    <name type="scientific">Phoenix dactylifera</name>
    <name type="common">Date palm</name>
    <dbReference type="NCBI Taxonomy" id="42345"/>
    <lineage>
        <taxon>Eukaryota</taxon>
        <taxon>Viridiplantae</taxon>
        <taxon>Streptophyta</taxon>
        <taxon>Embryophyta</taxon>
        <taxon>Tracheophyta</taxon>
        <taxon>Spermatophyta</taxon>
        <taxon>Magnoliopsida</taxon>
        <taxon>Liliopsida</taxon>
        <taxon>Arecaceae</taxon>
        <taxon>Coryphoideae</taxon>
        <taxon>Phoeniceae</taxon>
        <taxon>Phoenix</taxon>
    </lineage>
</organism>
<gene>
    <name evidence="3" type="primary">LOC120105808</name>
</gene>
<accession>A0A8B8ZSS7</accession>
<evidence type="ECO:0000313" key="3">
    <source>
        <dbReference type="RefSeq" id="XP_038974484.1"/>
    </source>
</evidence>
<feature type="compositionally biased region" description="Basic and acidic residues" evidence="1">
    <location>
        <begin position="110"/>
        <end position="121"/>
    </location>
</feature>
<feature type="region of interest" description="Disordered" evidence="1">
    <location>
        <begin position="99"/>
        <end position="121"/>
    </location>
</feature>
<sequence length="121" mass="13371">MGLAHQMIPQTSSLFGEPRIDASMEKGLTHAMGSAYQMMPRTSSLFGEPSINASMEKGLTHAMGSAYQMMPRTSSLFGEPSINASMENQMRLMELNVTRKRGTSAIHPLSSEESKFSRKKR</sequence>
<evidence type="ECO:0000256" key="1">
    <source>
        <dbReference type="SAM" id="MobiDB-lite"/>
    </source>
</evidence>
<keyword evidence="2" id="KW-1185">Reference proteome</keyword>
<proteinExistence type="predicted"/>
<reference evidence="3" key="1">
    <citation type="submission" date="2025-08" db="UniProtKB">
        <authorList>
            <consortium name="RefSeq"/>
        </authorList>
    </citation>
    <scope>IDENTIFICATION</scope>
    <source>
        <tissue evidence="3">Young leaves</tissue>
    </source>
</reference>
<name>A0A8B8ZSS7_PHODC</name>
<dbReference type="Proteomes" id="UP000228380">
    <property type="component" value="Unplaced"/>
</dbReference>
<protein>
    <submittedName>
        <fullName evidence="3">Uncharacterized protein LOC120105808 isoform X2</fullName>
    </submittedName>
</protein>
<evidence type="ECO:0000313" key="2">
    <source>
        <dbReference type="Proteomes" id="UP000228380"/>
    </source>
</evidence>
<dbReference type="GeneID" id="120105808"/>
<dbReference type="RefSeq" id="XP_038974484.1">
    <property type="nucleotide sequence ID" value="XM_039118556.1"/>
</dbReference>
<dbReference type="AlphaFoldDB" id="A0A8B8ZSS7"/>